<sequence length="60" mass="7120">MEQVEDIRHTKGNKEIYSKRSQTIEQVFADAKELHGMIYTHHKPFVFNLNKGRNAFIFLL</sequence>
<name>A0A6B4A035_CLOBO</name>
<evidence type="ECO:0000313" key="2">
    <source>
        <dbReference type="EMBL" id="QRI55428.1"/>
    </source>
</evidence>
<dbReference type="Proteomes" id="UP000473887">
    <property type="component" value="Unassembled WGS sequence"/>
</dbReference>
<dbReference type="EMBL" id="SGKC01000056">
    <property type="protein sequence ID" value="NEZ93866.1"/>
    <property type="molecule type" value="Genomic_DNA"/>
</dbReference>
<protein>
    <submittedName>
        <fullName evidence="2">Transposase</fullName>
    </submittedName>
</protein>
<dbReference type="Proteomes" id="UP000663464">
    <property type="component" value="Chromosome"/>
</dbReference>
<reference evidence="2 4" key="1">
    <citation type="journal article" date="2014" name="J. Infect. Dis.">
        <title>Molecular characterization of a novel botulinum neurotoxin type H gene.</title>
        <authorList>
            <person name="Dover N."/>
            <person name="Barash J.R."/>
            <person name="Hill K.K."/>
            <person name="Xie G."/>
            <person name="Arnon S.S."/>
        </authorList>
    </citation>
    <scope>NUCLEOTIDE SEQUENCE [LARGE SCALE GENOMIC DNA]</scope>
    <source>
        <strain evidence="2 4">IBCA10-7060</strain>
    </source>
</reference>
<evidence type="ECO:0000313" key="3">
    <source>
        <dbReference type="Proteomes" id="UP000473887"/>
    </source>
</evidence>
<reference evidence="2" key="3">
    <citation type="submission" date="2021-02" db="EMBL/GenBank/DDBJ databases">
        <authorList>
            <person name="Dover N."/>
            <person name="Barash J.R."/>
            <person name="Bell J.M."/>
            <person name="Sylvester M.D."/>
            <person name="Arnon S."/>
        </authorList>
    </citation>
    <scope>NUCLEOTIDE SEQUENCE</scope>
    <source>
        <strain evidence="2">IBCA10-7060</strain>
    </source>
</reference>
<gene>
    <name evidence="1" type="ORF">EXM69_18435</name>
    <name evidence="2" type="ORF">JQS73_13335</name>
</gene>
<evidence type="ECO:0000313" key="1">
    <source>
        <dbReference type="EMBL" id="NEZ93866.1"/>
    </source>
</evidence>
<dbReference type="AlphaFoldDB" id="A0A6B4A035"/>
<proteinExistence type="predicted"/>
<reference evidence="1 3" key="2">
    <citation type="submission" date="2019-02" db="EMBL/GenBank/DDBJ databases">
        <title>Genome sequencing of Clostridium botulinum clinical isolates.</title>
        <authorList>
            <person name="Brunt J."/>
            <person name="Van Vliet A.H.M."/>
            <person name="Stringer S.C."/>
            <person name="Grant K.A."/>
            <person name="Carter A.C."/>
            <person name="Peck M.W."/>
        </authorList>
    </citation>
    <scope>NUCLEOTIDE SEQUENCE [LARGE SCALE GENOMIC DNA]</scope>
    <source>
        <strain evidence="1 3">H142660711</strain>
    </source>
</reference>
<dbReference type="EMBL" id="CP069280">
    <property type="protein sequence ID" value="QRI55428.1"/>
    <property type="molecule type" value="Genomic_DNA"/>
</dbReference>
<organism evidence="1 3">
    <name type="scientific">Clostridium botulinum</name>
    <dbReference type="NCBI Taxonomy" id="1491"/>
    <lineage>
        <taxon>Bacteria</taxon>
        <taxon>Bacillati</taxon>
        <taxon>Bacillota</taxon>
        <taxon>Clostridia</taxon>
        <taxon>Eubacteriales</taxon>
        <taxon>Clostridiaceae</taxon>
        <taxon>Clostridium</taxon>
    </lineage>
</organism>
<accession>A0A6B4A035</accession>
<evidence type="ECO:0000313" key="4">
    <source>
        <dbReference type="Proteomes" id="UP000663464"/>
    </source>
</evidence>